<dbReference type="InterPro" id="IPR017871">
    <property type="entry name" value="ABC_transporter-like_CS"/>
</dbReference>
<organism evidence="4 5">
    <name type="scientific">Azospirillum oleiclasticum</name>
    <dbReference type="NCBI Taxonomy" id="2735135"/>
    <lineage>
        <taxon>Bacteria</taxon>
        <taxon>Pseudomonadati</taxon>
        <taxon>Pseudomonadota</taxon>
        <taxon>Alphaproteobacteria</taxon>
        <taxon>Rhodospirillales</taxon>
        <taxon>Azospirillaceae</taxon>
        <taxon>Azospirillum</taxon>
    </lineage>
</organism>
<keyword evidence="5" id="KW-1185">Reference proteome</keyword>
<reference evidence="4 5" key="1">
    <citation type="submission" date="2020-05" db="EMBL/GenBank/DDBJ databases">
        <title>Azospirillum oleiclasticum sp. nov, a nitrogen-fixing and heavy crude oil-emulsifying bacterium isolated from the crude oil of Yumen Oilfield.</title>
        <authorList>
            <person name="Wu D."/>
            <person name="Cai M."/>
            <person name="Zhang X."/>
        </authorList>
    </citation>
    <scope>NUCLEOTIDE SEQUENCE [LARGE SCALE GENOMIC DNA]</scope>
    <source>
        <strain evidence="4 5">ROY-1-1-2</strain>
    </source>
</reference>
<dbReference type="EMBL" id="JABFDB010000011">
    <property type="protein sequence ID" value="NYZ21149.1"/>
    <property type="molecule type" value="Genomic_DNA"/>
</dbReference>
<dbReference type="PROSITE" id="PS50893">
    <property type="entry name" value="ABC_TRANSPORTER_2"/>
    <property type="match status" value="1"/>
</dbReference>
<dbReference type="SUPFAM" id="SSF52540">
    <property type="entry name" value="P-loop containing nucleoside triphosphate hydrolases"/>
    <property type="match status" value="1"/>
</dbReference>
<dbReference type="PROSITE" id="PS00211">
    <property type="entry name" value="ABC_TRANSPORTER_1"/>
    <property type="match status" value="1"/>
</dbReference>
<feature type="domain" description="ABC transporter" evidence="3">
    <location>
        <begin position="53"/>
        <end position="292"/>
    </location>
</feature>
<dbReference type="InterPro" id="IPR003593">
    <property type="entry name" value="AAA+_ATPase"/>
</dbReference>
<protein>
    <submittedName>
        <fullName evidence="4">ATP-binding cassette domain-containing protein</fullName>
    </submittedName>
</protein>
<dbReference type="InterPro" id="IPR027417">
    <property type="entry name" value="P-loop_NTPase"/>
</dbReference>
<sequence length="372" mass="39491">MTVAATAAAAEPPSVEAATDTAVGAGIPAIAVDGLWKLFGPSRAVRAAATAIRQGADGARAVADHGVFAAVAGVSLTVRRREILCVMGLSGSGKSTLVRHINGLVAPTLGGVRIDGRAVEGLSADQLRELRTTQVGMVFQSASLFPHRTVLENVTFGLEVRGLPRAVREERARDWLGRLHLRDAEDRFPTELSGGMQQRVGLARTLVTDPDILLLDEPFSALDPIIRRDLQAQFVTLCRELDKTAVFITHDFEEALKVADRIGVMVGGRLVQIGTPHEILMRPATEQVAAFATDGLRRRHARAGDLARPLTTGGEPAARTRLPADAPLPVVLDALCEGEAAVAVVDAAGRVVGHLDRATVLRHLRHAVGDPD</sequence>
<dbReference type="InterPro" id="IPR051921">
    <property type="entry name" value="ABC_osmolyte_uptake_ATP-bind"/>
</dbReference>
<evidence type="ECO:0000313" key="5">
    <source>
        <dbReference type="Proteomes" id="UP000584642"/>
    </source>
</evidence>
<keyword evidence="2 4" id="KW-0067">ATP-binding</keyword>
<comment type="caution">
    <text evidence="4">The sequence shown here is derived from an EMBL/GenBank/DDBJ whole genome shotgun (WGS) entry which is preliminary data.</text>
</comment>
<dbReference type="GO" id="GO:0005524">
    <property type="term" value="F:ATP binding"/>
    <property type="evidence" value="ECO:0007669"/>
    <property type="project" value="UniProtKB-KW"/>
</dbReference>
<dbReference type="Gene3D" id="3.40.50.300">
    <property type="entry name" value="P-loop containing nucleotide triphosphate hydrolases"/>
    <property type="match status" value="1"/>
</dbReference>
<dbReference type="PANTHER" id="PTHR43869">
    <property type="entry name" value="GLYCINE BETAINE/PROLINE BETAINE TRANSPORT SYSTEM ATP-BINDING PROTEIN PROV"/>
    <property type="match status" value="1"/>
</dbReference>
<dbReference type="SMART" id="SM00382">
    <property type="entry name" value="AAA"/>
    <property type="match status" value="1"/>
</dbReference>
<dbReference type="InterPro" id="IPR003439">
    <property type="entry name" value="ABC_transporter-like_ATP-bd"/>
</dbReference>
<evidence type="ECO:0000256" key="2">
    <source>
        <dbReference type="ARBA" id="ARBA00022840"/>
    </source>
</evidence>
<gene>
    <name evidence="4" type="ORF">HND93_15640</name>
</gene>
<evidence type="ECO:0000313" key="4">
    <source>
        <dbReference type="EMBL" id="NYZ21149.1"/>
    </source>
</evidence>
<dbReference type="RefSeq" id="WP_180282934.1">
    <property type="nucleotide sequence ID" value="NZ_JABFDB010000011.1"/>
</dbReference>
<proteinExistence type="predicted"/>
<evidence type="ECO:0000259" key="3">
    <source>
        <dbReference type="PROSITE" id="PS50893"/>
    </source>
</evidence>
<accession>A0ABX2T9Z7</accession>
<evidence type="ECO:0000256" key="1">
    <source>
        <dbReference type="ARBA" id="ARBA00022741"/>
    </source>
</evidence>
<name>A0ABX2T9Z7_9PROT</name>
<dbReference type="Pfam" id="PF00005">
    <property type="entry name" value="ABC_tran"/>
    <property type="match status" value="1"/>
</dbReference>
<keyword evidence="1" id="KW-0547">Nucleotide-binding</keyword>
<dbReference type="PANTHER" id="PTHR43869:SF1">
    <property type="entry name" value="GLYCINE BETAINE_PROLINE BETAINE TRANSPORT SYSTEM ATP-BINDING PROTEIN PROV"/>
    <property type="match status" value="1"/>
</dbReference>
<dbReference type="Proteomes" id="UP000584642">
    <property type="component" value="Unassembled WGS sequence"/>
</dbReference>